<evidence type="ECO:0008006" key="4">
    <source>
        <dbReference type="Google" id="ProtNLM"/>
    </source>
</evidence>
<name>A0A4R2L694_9GAMM</name>
<sequence length="233" mass="23128">MNPQERDMLTKLLDGLVAASVGRKDAEADELIRRAAVRQPEAVYLLVQRTLLQEVALRNAQARIEALTRELDAARSSAPAGGGSFLGGGWGNDDTRAIPGSQPGALAAGLGRPPAGGAFGGAGAFGGGAGNAWRAQGQPSAFSGFLGSALATAAGVAGGALLFQGIQGLFTDEHGHPTTDPASLPGLAPGGDLLVQDVVGQGVPDLGSGDSPFGDGGGWADGGDFSDGGDSWV</sequence>
<evidence type="ECO:0000313" key="3">
    <source>
        <dbReference type="Proteomes" id="UP000295765"/>
    </source>
</evidence>
<reference evidence="2 3" key="1">
    <citation type="submission" date="2019-03" db="EMBL/GenBank/DDBJ databases">
        <title>Genomic Encyclopedia of Type Strains, Phase IV (KMG-IV): sequencing the most valuable type-strain genomes for metagenomic binning, comparative biology and taxonomic classification.</title>
        <authorList>
            <person name="Goeker M."/>
        </authorList>
    </citation>
    <scope>NUCLEOTIDE SEQUENCE [LARGE SCALE GENOMIC DNA]</scope>
    <source>
        <strain evidence="2 3">DSM 25287</strain>
    </source>
</reference>
<dbReference type="InterPro" id="IPR018648">
    <property type="entry name" value="DUF2076"/>
</dbReference>
<feature type="region of interest" description="Disordered" evidence="1">
    <location>
        <begin position="84"/>
        <end position="109"/>
    </location>
</feature>
<feature type="region of interest" description="Disordered" evidence="1">
    <location>
        <begin position="172"/>
        <end position="191"/>
    </location>
</feature>
<evidence type="ECO:0000256" key="1">
    <source>
        <dbReference type="SAM" id="MobiDB-lite"/>
    </source>
</evidence>
<organism evidence="2 3">
    <name type="scientific">Plasticicumulans lactativorans</name>
    <dbReference type="NCBI Taxonomy" id="1133106"/>
    <lineage>
        <taxon>Bacteria</taxon>
        <taxon>Pseudomonadati</taxon>
        <taxon>Pseudomonadota</taxon>
        <taxon>Gammaproteobacteria</taxon>
        <taxon>Candidatus Competibacteraceae</taxon>
        <taxon>Plasticicumulans</taxon>
    </lineage>
</organism>
<dbReference type="EMBL" id="SLWY01000005">
    <property type="protein sequence ID" value="TCO82334.1"/>
    <property type="molecule type" value="Genomic_DNA"/>
</dbReference>
<feature type="compositionally biased region" description="Low complexity" evidence="1">
    <location>
        <begin position="204"/>
        <end position="213"/>
    </location>
</feature>
<dbReference type="RefSeq" id="WP_207922990.1">
    <property type="nucleotide sequence ID" value="NZ_SLWY01000005.1"/>
</dbReference>
<dbReference type="AlphaFoldDB" id="A0A4R2L694"/>
<accession>A0A4R2L694</accession>
<keyword evidence="3" id="KW-1185">Reference proteome</keyword>
<proteinExistence type="predicted"/>
<comment type="caution">
    <text evidence="2">The sequence shown here is derived from an EMBL/GenBank/DDBJ whole genome shotgun (WGS) entry which is preliminary data.</text>
</comment>
<gene>
    <name evidence="2" type="ORF">EV699_105124</name>
</gene>
<dbReference type="Proteomes" id="UP000295765">
    <property type="component" value="Unassembled WGS sequence"/>
</dbReference>
<feature type="region of interest" description="Disordered" evidence="1">
    <location>
        <begin position="200"/>
        <end position="233"/>
    </location>
</feature>
<evidence type="ECO:0000313" key="2">
    <source>
        <dbReference type="EMBL" id="TCO82334.1"/>
    </source>
</evidence>
<protein>
    <recommendedName>
        <fullName evidence="4">DUF2076 family protein</fullName>
    </recommendedName>
</protein>
<dbReference type="Pfam" id="PF09849">
    <property type="entry name" value="DUF2076"/>
    <property type="match status" value="1"/>
</dbReference>